<protein>
    <recommendedName>
        <fullName evidence="3">DUF4410 domain-containing protein</fullName>
    </recommendedName>
</protein>
<sequence>MLVVAAAGFALLTGCAQVKLAPPSASIENVQLAKSSGIGPVAVETFTPAAGVPKSVDQALSIRSNTFFSPYDSSFSKYLQEALSVELRSAGLLEPKSGTVIGGQLTKSTVEAGASQGTATLGARFKVSKGGNTLYDKELVENDSWESSFVGAIAIPAAVNHYTALYRRLVERLLKDEAFKSAVKP</sequence>
<evidence type="ECO:0000313" key="1">
    <source>
        <dbReference type="EMBL" id="KIQ16174.1"/>
    </source>
</evidence>
<evidence type="ECO:0008006" key="3">
    <source>
        <dbReference type="Google" id="ProtNLM"/>
    </source>
</evidence>
<proteinExistence type="predicted"/>
<dbReference type="EMBL" id="JXQQ01000136">
    <property type="protein sequence ID" value="KIQ16174.1"/>
    <property type="molecule type" value="Genomic_DNA"/>
</dbReference>
<gene>
    <name evidence="1" type="ORF">RT97_31390</name>
</gene>
<dbReference type="AlphaFoldDB" id="A0A0D0LBK0"/>
<organism evidence="1 2">
    <name type="scientific">Variovorax paradoxus</name>
    <dbReference type="NCBI Taxonomy" id="34073"/>
    <lineage>
        <taxon>Bacteria</taxon>
        <taxon>Pseudomonadati</taxon>
        <taxon>Pseudomonadota</taxon>
        <taxon>Betaproteobacteria</taxon>
        <taxon>Burkholderiales</taxon>
        <taxon>Comamonadaceae</taxon>
        <taxon>Variovorax</taxon>
    </lineage>
</organism>
<evidence type="ECO:0000313" key="2">
    <source>
        <dbReference type="Proteomes" id="UP000032067"/>
    </source>
</evidence>
<name>A0A0D0LBK0_VARPD</name>
<dbReference type="Proteomes" id="UP000032067">
    <property type="component" value="Unassembled WGS sequence"/>
</dbReference>
<reference evidence="1 2" key="1">
    <citation type="submission" date="2014-12" db="EMBL/GenBank/DDBJ databases">
        <title>16Stimator: statistical estimation of ribosomal gene copy numbers from draft genome assemblies.</title>
        <authorList>
            <person name="Perisin M.A."/>
            <person name="Vetter M."/>
            <person name="Gilbert J.A."/>
            <person name="Bergelson J."/>
        </authorList>
    </citation>
    <scope>NUCLEOTIDE SEQUENCE [LARGE SCALE GENOMIC DNA]</scope>
    <source>
        <strain evidence="1 2">MEDvA23</strain>
    </source>
</reference>
<comment type="caution">
    <text evidence="1">The sequence shown here is derived from an EMBL/GenBank/DDBJ whole genome shotgun (WGS) entry which is preliminary data.</text>
</comment>
<accession>A0A0D0LBK0</accession>